<evidence type="ECO:0000313" key="2">
    <source>
        <dbReference type="Proteomes" id="UP000824469"/>
    </source>
</evidence>
<accession>A0AA38CU91</accession>
<comment type="caution">
    <text evidence="1">The sequence shown here is derived from an EMBL/GenBank/DDBJ whole genome shotgun (WGS) entry which is preliminary data.</text>
</comment>
<dbReference type="AlphaFoldDB" id="A0AA38CU91"/>
<feature type="non-terminal residue" evidence="1">
    <location>
        <position position="1"/>
    </location>
</feature>
<keyword evidence="2" id="KW-1185">Reference proteome</keyword>
<reference evidence="1 2" key="1">
    <citation type="journal article" date="2021" name="Nat. Plants">
        <title>The Taxus genome provides insights into paclitaxel biosynthesis.</title>
        <authorList>
            <person name="Xiong X."/>
            <person name="Gou J."/>
            <person name="Liao Q."/>
            <person name="Li Y."/>
            <person name="Zhou Q."/>
            <person name="Bi G."/>
            <person name="Li C."/>
            <person name="Du R."/>
            <person name="Wang X."/>
            <person name="Sun T."/>
            <person name="Guo L."/>
            <person name="Liang H."/>
            <person name="Lu P."/>
            <person name="Wu Y."/>
            <person name="Zhang Z."/>
            <person name="Ro D.K."/>
            <person name="Shang Y."/>
            <person name="Huang S."/>
            <person name="Yan J."/>
        </authorList>
    </citation>
    <scope>NUCLEOTIDE SEQUENCE [LARGE SCALE GENOMIC DNA]</scope>
    <source>
        <strain evidence="1">Ta-2019</strain>
    </source>
</reference>
<protein>
    <recommendedName>
        <fullName evidence="3">RRM domain-containing protein</fullName>
    </recommendedName>
</protein>
<proteinExistence type="predicted"/>
<gene>
    <name evidence="1" type="ORF">KI387_008896</name>
</gene>
<dbReference type="Proteomes" id="UP000824469">
    <property type="component" value="Unassembled WGS sequence"/>
</dbReference>
<organism evidence="1 2">
    <name type="scientific">Taxus chinensis</name>
    <name type="common">Chinese yew</name>
    <name type="synonym">Taxus wallichiana var. chinensis</name>
    <dbReference type="NCBI Taxonomy" id="29808"/>
    <lineage>
        <taxon>Eukaryota</taxon>
        <taxon>Viridiplantae</taxon>
        <taxon>Streptophyta</taxon>
        <taxon>Embryophyta</taxon>
        <taxon>Tracheophyta</taxon>
        <taxon>Spermatophyta</taxon>
        <taxon>Pinopsida</taxon>
        <taxon>Pinidae</taxon>
        <taxon>Conifers II</taxon>
        <taxon>Cupressales</taxon>
        <taxon>Taxaceae</taxon>
        <taxon>Taxus</taxon>
    </lineage>
</organism>
<dbReference type="EMBL" id="JAHRHJ020000008">
    <property type="protein sequence ID" value="KAH9304492.1"/>
    <property type="molecule type" value="Genomic_DNA"/>
</dbReference>
<evidence type="ECO:0008006" key="3">
    <source>
        <dbReference type="Google" id="ProtNLM"/>
    </source>
</evidence>
<evidence type="ECO:0000313" key="1">
    <source>
        <dbReference type="EMBL" id="KAH9304492.1"/>
    </source>
</evidence>
<name>A0AA38CU91_TAXCH</name>
<sequence>VDGYEPLLFEAGSSPGRVFKSNLSRPGKDFLKTNIVEDERREVKNILQSVVMKNHMIGHTRGFGFVVLFDPNILDSVLQGNHTIDGRA</sequence>
<feature type="non-terminal residue" evidence="1">
    <location>
        <position position="88"/>
    </location>
</feature>